<dbReference type="Gene3D" id="3.40.50.720">
    <property type="entry name" value="NAD(P)-binding Rossmann-like Domain"/>
    <property type="match status" value="1"/>
</dbReference>
<proteinExistence type="predicted"/>
<evidence type="ECO:0000256" key="1">
    <source>
        <dbReference type="ARBA" id="ARBA00023002"/>
    </source>
</evidence>
<dbReference type="InterPro" id="IPR005097">
    <property type="entry name" value="Sacchrp_dh_NADP-bd"/>
</dbReference>
<dbReference type="PANTHER" id="PTHR11133:SF22">
    <property type="entry name" value="ALPHA-AMINOADIPIC SEMIALDEHYDE SYNTHASE, MITOCHONDRIAL"/>
    <property type="match status" value="1"/>
</dbReference>
<gene>
    <name evidence="4" type="ORF">SAMN04488028_10246</name>
</gene>
<dbReference type="InterPro" id="IPR036291">
    <property type="entry name" value="NAD(P)-bd_dom_sf"/>
</dbReference>
<dbReference type="Proteomes" id="UP000184474">
    <property type="component" value="Unassembled WGS sequence"/>
</dbReference>
<dbReference type="SUPFAM" id="SSF51735">
    <property type="entry name" value="NAD(P)-binding Rossmann-fold domains"/>
    <property type="match status" value="1"/>
</dbReference>
<sequence length="460" mass="52176">MPDINPLLNNDYPLLPMMNKKILVLGAGRSSSVLIDFLLDHAEPNSWHVTVGDLDQAMAEERVSAHPCGRALAFDIHDAAHRQIIRDFDLVISMLPAAFHFSVAEVCAEAGINMLTASYVSDEIKALAETFENNGVGLIMELGLDPGIDHMSAMKVLDRIRTAGSTLKAFETFTGGLLAPSQDGNPWQYKFTWNPRNVVLAGQGYVKFLQEGRYKYIPYQRLFRRTEVIYIPEHGYFEGYANRDSLKYLDAYKLHGIKTLYRGTLRRVGFCKAWDVFVQLGATDDTFQMQNVSEMTHRQFINSFLSYNPTDSVELKLAHYLNIDRDSEEMFKLNWLGMFDDELVGLDQGTPAQVLEHILKKKWTIAPDEKDMIVMWHRFEYEEDGVHKQLQSYMAVEGEDAVHTAMSKTVGLPLAVAAKLILTGDLAVRGVQIPTEKYIYEPILDELENHGVNFKEVEIK</sequence>
<organism evidence="4 5">
    <name type="scientific">Reichenbachiella agariperforans</name>
    <dbReference type="NCBI Taxonomy" id="156994"/>
    <lineage>
        <taxon>Bacteria</taxon>
        <taxon>Pseudomonadati</taxon>
        <taxon>Bacteroidota</taxon>
        <taxon>Cytophagia</taxon>
        <taxon>Cytophagales</taxon>
        <taxon>Reichenbachiellaceae</taxon>
        <taxon>Reichenbachiella</taxon>
    </lineage>
</organism>
<evidence type="ECO:0000313" key="4">
    <source>
        <dbReference type="EMBL" id="SHJ89315.1"/>
    </source>
</evidence>
<dbReference type="Pfam" id="PF03435">
    <property type="entry name" value="Sacchrp_dh_NADP"/>
    <property type="match status" value="1"/>
</dbReference>
<keyword evidence="5" id="KW-1185">Reference proteome</keyword>
<dbReference type="STRING" id="156994.SAMN04488028_10246"/>
<evidence type="ECO:0000259" key="3">
    <source>
        <dbReference type="Pfam" id="PF16653"/>
    </source>
</evidence>
<name>A0A1M6N0T9_REIAG</name>
<keyword evidence="1" id="KW-0560">Oxidoreductase</keyword>
<dbReference type="GO" id="GO:0005737">
    <property type="term" value="C:cytoplasm"/>
    <property type="evidence" value="ECO:0007669"/>
    <property type="project" value="TreeGrafter"/>
</dbReference>
<dbReference type="AlphaFoldDB" id="A0A1M6N0T9"/>
<accession>A0A1M6N0T9</accession>
<dbReference type="Gene3D" id="3.30.360.10">
    <property type="entry name" value="Dihydrodipicolinate Reductase, domain 2"/>
    <property type="match status" value="1"/>
</dbReference>
<dbReference type="SUPFAM" id="SSF55347">
    <property type="entry name" value="Glyceraldehyde-3-phosphate dehydrogenase-like, C-terminal domain"/>
    <property type="match status" value="1"/>
</dbReference>
<dbReference type="Pfam" id="PF16653">
    <property type="entry name" value="Sacchrp_dh_C"/>
    <property type="match status" value="1"/>
</dbReference>
<dbReference type="Gene3D" id="1.10.1870.10">
    <property type="entry name" value="Domain 3, Saccharopine reductase"/>
    <property type="match status" value="1"/>
</dbReference>
<evidence type="ECO:0000259" key="2">
    <source>
        <dbReference type="Pfam" id="PF03435"/>
    </source>
</evidence>
<reference evidence="5" key="1">
    <citation type="submission" date="2016-11" db="EMBL/GenBank/DDBJ databases">
        <authorList>
            <person name="Varghese N."/>
            <person name="Submissions S."/>
        </authorList>
    </citation>
    <scope>NUCLEOTIDE SEQUENCE [LARGE SCALE GENOMIC DNA]</scope>
    <source>
        <strain evidence="5">DSM 26134</strain>
    </source>
</reference>
<evidence type="ECO:0000313" key="5">
    <source>
        <dbReference type="Proteomes" id="UP000184474"/>
    </source>
</evidence>
<feature type="domain" description="Saccharopine dehydrogenase-like C-terminal" evidence="3">
    <location>
        <begin position="143"/>
        <end position="452"/>
    </location>
</feature>
<feature type="domain" description="Saccharopine dehydrogenase NADP binding" evidence="2">
    <location>
        <begin position="22"/>
        <end position="136"/>
    </location>
</feature>
<dbReference type="GO" id="GO:0004753">
    <property type="term" value="F:saccharopine dehydrogenase activity"/>
    <property type="evidence" value="ECO:0007669"/>
    <property type="project" value="TreeGrafter"/>
</dbReference>
<dbReference type="PANTHER" id="PTHR11133">
    <property type="entry name" value="SACCHAROPINE DEHYDROGENASE"/>
    <property type="match status" value="1"/>
</dbReference>
<dbReference type="EMBL" id="FRAA01000002">
    <property type="protein sequence ID" value="SHJ89315.1"/>
    <property type="molecule type" value="Genomic_DNA"/>
</dbReference>
<dbReference type="InterPro" id="IPR032095">
    <property type="entry name" value="Sacchrp_dh-like_C"/>
</dbReference>
<dbReference type="GO" id="GO:0019878">
    <property type="term" value="P:lysine biosynthetic process via aminoadipic acid"/>
    <property type="evidence" value="ECO:0007669"/>
    <property type="project" value="TreeGrafter"/>
</dbReference>
<dbReference type="InterPro" id="IPR051168">
    <property type="entry name" value="AASS"/>
</dbReference>
<protein>
    <submittedName>
        <fullName evidence="4">Saccharopine dehydrogenase, NADP-dependent</fullName>
    </submittedName>
</protein>